<gene>
    <name evidence="1" type="ORF">KCX82_06340</name>
</gene>
<proteinExistence type="predicted"/>
<evidence type="ECO:0000313" key="2">
    <source>
        <dbReference type="Proteomes" id="UP000675664"/>
    </source>
</evidence>
<sequence length="460" mass="54892">MQLISNVPDSFWGLFRTKNRILYIEVLMNLNEEYQYNNYFISWDVCVQVISNFFHVRIINLEDEDQESDIDKTQPPATRTLNLLIKMGWLKKLEDYSQGITNIVIPDYSAVMIDAFERLYNENDDEAEVYIRNVYASVFSYMNDSRGDISFLNNAMQNTRILNKSLQNMLHNMNRFFSNLLDQEFYGNLLAEHLNVYVEEVVKKKYHILKTSDNFYLYKNDIKSWLRGIEERTSEKVFTLDNSDENRLLLDRYTKELNLVQEISRGFDEIERRIFFMDKEHTKYVRATVTRLNYLINEDRDTKGLIIQFLNYVSSENCSNAADTLRDAASFVHLTNMEIMSSRRFYKKRKTKSDFTAQLEPDTEIQQDLTKEEILRMNRTHNKYSKMQIEEFIESGIKGDRFEVTDNTVQSDIDFEKLILAYDYSIRRNSRFEVIEEGQEIETERYRYPKITFRRKQVGA</sequence>
<keyword evidence="2" id="KW-1185">Reference proteome</keyword>
<name>A0A8J7W1M1_9FIRM</name>
<dbReference type="Pfam" id="PF18982">
    <property type="entry name" value="JetA"/>
    <property type="match status" value="1"/>
</dbReference>
<comment type="caution">
    <text evidence="1">The sequence shown here is derived from an EMBL/GenBank/DDBJ whole genome shotgun (WGS) entry which is preliminary data.</text>
</comment>
<dbReference type="RefSeq" id="WP_227017612.1">
    <property type="nucleotide sequence ID" value="NZ_JAGSND010000003.1"/>
</dbReference>
<reference evidence="1" key="2">
    <citation type="submission" date="2021-04" db="EMBL/GenBank/DDBJ databases">
        <authorList>
            <person name="Liu J."/>
        </authorList>
    </citation>
    <scope>NUCLEOTIDE SEQUENCE</scope>
    <source>
        <strain evidence="1">BAD-6</strain>
    </source>
</reference>
<evidence type="ECO:0000313" key="1">
    <source>
        <dbReference type="EMBL" id="MBR0597481.1"/>
    </source>
</evidence>
<accession>A0A8J7W1M1</accession>
<dbReference type="InterPro" id="IPR043773">
    <property type="entry name" value="JetA"/>
</dbReference>
<dbReference type="Proteomes" id="UP000675664">
    <property type="component" value="Unassembled WGS sequence"/>
</dbReference>
<organism evidence="1 2">
    <name type="scientific">Sinanaerobacter chloroacetimidivorans</name>
    <dbReference type="NCBI Taxonomy" id="2818044"/>
    <lineage>
        <taxon>Bacteria</taxon>
        <taxon>Bacillati</taxon>
        <taxon>Bacillota</taxon>
        <taxon>Clostridia</taxon>
        <taxon>Peptostreptococcales</taxon>
        <taxon>Anaerovoracaceae</taxon>
        <taxon>Sinanaerobacter</taxon>
    </lineage>
</organism>
<reference evidence="1" key="1">
    <citation type="submission" date="2021-04" db="EMBL/GenBank/DDBJ databases">
        <title>Sinoanaerobacter chloroacetimidivorans sp. nov., an obligate anaerobic bacterium isolated from anaerobic sludge.</title>
        <authorList>
            <person name="Bao Y."/>
        </authorList>
    </citation>
    <scope>NUCLEOTIDE SEQUENCE</scope>
    <source>
        <strain evidence="1">BAD-6</strain>
    </source>
</reference>
<dbReference type="AlphaFoldDB" id="A0A8J7W1M1"/>
<protein>
    <submittedName>
        <fullName evidence="1">Uncharacterized protein</fullName>
    </submittedName>
</protein>
<dbReference type="EMBL" id="JAGSND010000003">
    <property type="protein sequence ID" value="MBR0597481.1"/>
    <property type="molecule type" value="Genomic_DNA"/>
</dbReference>